<keyword evidence="7 10" id="KW-0472">Membrane</keyword>
<feature type="transmembrane region" description="Helical" evidence="10">
    <location>
        <begin position="42"/>
        <end position="60"/>
    </location>
</feature>
<evidence type="ECO:0000256" key="6">
    <source>
        <dbReference type="ARBA" id="ARBA00023040"/>
    </source>
</evidence>
<dbReference type="InterPro" id="IPR050402">
    <property type="entry name" value="OR51/52/56-like"/>
</dbReference>
<keyword evidence="9" id="KW-0807">Transducer</keyword>
<dbReference type="PANTHER" id="PTHR26450">
    <property type="entry name" value="OLFACTORY RECEPTOR 56B1-RELATED"/>
    <property type="match status" value="1"/>
</dbReference>
<evidence type="ECO:0000256" key="9">
    <source>
        <dbReference type="ARBA" id="ARBA00023224"/>
    </source>
</evidence>
<evidence type="ECO:0008006" key="13">
    <source>
        <dbReference type="Google" id="ProtNLM"/>
    </source>
</evidence>
<evidence type="ECO:0000313" key="11">
    <source>
        <dbReference type="Ensembl" id="ENSCPOP00000024021.1"/>
    </source>
</evidence>
<evidence type="ECO:0000256" key="4">
    <source>
        <dbReference type="ARBA" id="ARBA00022725"/>
    </source>
</evidence>
<feature type="transmembrane region" description="Helical" evidence="10">
    <location>
        <begin position="6"/>
        <end position="30"/>
    </location>
</feature>
<dbReference type="VEuPathDB" id="HostDB:ENSCPOG00000035512"/>
<sequence>MKTYVLPSTFILISIPGLEAISTPFCMIYLLALDPSFHKQMYLFLCMLAVADLVVCTTAVPKLPSLFWFHNGKISLEACLSQVFPIHSCCTMESGFFLSMMFGILTHPVVGGMGLAIVLWDIALLSPHPFLLCWLPYCRTNIISHTCCEFMGLIKPHCCLHHWRVNFILILCSYVLILHTDFHLPSKDARLKTLGTCVSHVCVILVSYTPAFFSFLTYRFGIYFLVPPIVSPIIYGVRTKRIRKRFLRLLNFLKPLN</sequence>
<accession>A0A286XEY0</accession>
<dbReference type="InParanoid" id="A0A286XEY0"/>
<protein>
    <recommendedName>
        <fullName evidence="13">G-protein coupled receptors family 1 profile domain-containing protein</fullName>
    </recommendedName>
</protein>
<dbReference type="GO" id="GO:0004930">
    <property type="term" value="F:G protein-coupled receptor activity"/>
    <property type="evidence" value="ECO:0007669"/>
    <property type="project" value="UniProtKB-KW"/>
</dbReference>
<keyword evidence="3 10" id="KW-0812">Transmembrane</keyword>
<evidence type="ECO:0000256" key="10">
    <source>
        <dbReference type="SAM" id="Phobius"/>
    </source>
</evidence>
<comment type="subcellular location">
    <subcellularLocation>
        <location evidence="1">Membrane</location>
        <topology evidence="1">Multi-pass membrane protein</topology>
    </subcellularLocation>
</comment>
<evidence type="ECO:0000256" key="7">
    <source>
        <dbReference type="ARBA" id="ARBA00023136"/>
    </source>
</evidence>
<dbReference type="Proteomes" id="UP000005447">
    <property type="component" value="Unassembled WGS sequence"/>
</dbReference>
<evidence type="ECO:0000256" key="1">
    <source>
        <dbReference type="ARBA" id="ARBA00004141"/>
    </source>
</evidence>
<dbReference type="STRING" id="10141.ENSCPOP00000024021"/>
<dbReference type="Gene3D" id="1.20.1070.10">
    <property type="entry name" value="Rhodopsin 7-helix transmembrane proteins"/>
    <property type="match status" value="2"/>
</dbReference>
<organism evidence="11 12">
    <name type="scientific">Cavia porcellus</name>
    <name type="common">Guinea pig</name>
    <dbReference type="NCBI Taxonomy" id="10141"/>
    <lineage>
        <taxon>Eukaryota</taxon>
        <taxon>Metazoa</taxon>
        <taxon>Chordata</taxon>
        <taxon>Craniata</taxon>
        <taxon>Vertebrata</taxon>
        <taxon>Euteleostomi</taxon>
        <taxon>Mammalia</taxon>
        <taxon>Eutheria</taxon>
        <taxon>Euarchontoglires</taxon>
        <taxon>Glires</taxon>
        <taxon>Rodentia</taxon>
        <taxon>Hystricomorpha</taxon>
        <taxon>Caviidae</taxon>
        <taxon>Cavia</taxon>
    </lineage>
</organism>
<evidence type="ECO:0000256" key="5">
    <source>
        <dbReference type="ARBA" id="ARBA00022989"/>
    </source>
</evidence>
<evidence type="ECO:0000313" key="12">
    <source>
        <dbReference type="Proteomes" id="UP000005447"/>
    </source>
</evidence>
<keyword evidence="5 10" id="KW-1133">Transmembrane helix</keyword>
<dbReference type="OMA" id="ISHTCCE"/>
<feature type="transmembrane region" description="Helical" evidence="10">
    <location>
        <begin position="220"/>
        <end position="238"/>
    </location>
</feature>
<evidence type="ECO:0000256" key="2">
    <source>
        <dbReference type="ARBA" id="ARBA00022606"/>
    </source>
</evidence>
<proteinExistence type="predicted"/>
<reference evidence="11" key="2">
    <citation type="submission" date="2025-08" db="UniProtKB">
        <authorList>
            <consortium name="Ensembl"/>
        </authorList>
    </citation>
    <scope>IDENTIFICATION</scope>
    <source>
        <strain evidence="11">2N</strain>
    </source>
</reference>
<dbReference type="GO" id="GO:0005886">
    <property type="term" value="C:plasma membrane"/>
    <property type="evidence" value="ECO:0007669"/>
    <property type="project" value="TreeGrafter"/>
</dbReference>
<keyword evidence="2" id="KW-0716">Sensory transduction</keyword>
<reference evidence="12" key="1">
    <citation type="journal article" date="2011" name="Nature">
        <title>A high-resolution map of human evolutionary constraint using 29 mammals.</title>
        <authorList>
            <person name="Lindblad-Toh K."/>
            <person name="Garber M."/>
            <person name="Zuk O."/>
            <person name="Lin M.F."/>
            <person name="Parker B.J."/>
            <person name="Washietl S."/>
            <person name="Kheradpour P."/>
            <person name="Ernst J."/>
            <person name="Jordan G."/>
            <person name="Mauceli E."/>
            <person name="Ward L.D."/>
            <person name="Lowe C.B."/>
            <person name="Holloway A.K."/>
            <person name="Clamp M."/>
            <person name="Gnerre S."/>
            <person name="Alfoldi J."/>
            <person name="Beal K."/>
            <person name="Chang J."/>
            <person name="Clawson H."/>
            <person name="Cuff J."/>
            <person name="Di Palma F."/>
            <person name="Fitzgerald S."/>
            <person name="Flicek P."/>
            <person name="Guttman M."/>
            <person name="Hubisz M.J."/>
            <person name="Jaffe D.B."/>
            <person name="Jungreis I."/>
            <person name="Kent W.J."/>
            <person name="Kostka D."/>
            <person name="Lara M."/>
            <person name="Martins A.L."/>
            <person name="Massingham T."/>
            <person name="Moltke I."/>
            <person name="Raney B.J."/>
            <person name="Rasmussen M.D."/>
            <person name="Robinson J."/>
            <person name="Stark A."/>
            <person name="Vilella A.J."/>
            <person name="Wen J."/>
            <person name="Xie X."/>
            <person name="Zody M.C."/>
            <person name="Baldwin J."/>
            <person name="Bloom T."/>
            <person name="Chin C.W."/>
            <person name="Heiman D."/>
            <person name="Nicol R."/>
            <person name="Nusbaum C."/>
            <person name="Young S."/>
            <person name="Wilkinson J."/>
            <person name="Worley K.C."/>
            <person name="Kovar C.L."/>
            <person name="Muzny D.M."/>
            <person name="Gibbs R.A."/>
            <person name="Cree A."/>
            <person name="Dihn H.H."/>
            <person name="Fowler G."/>
            <person name="Jhangiani S."/>
            <person name="Joshi V."/>
            <person name="Lee S."/>
            <person name="Lewis L.R."/>
            <person name="Nazareth L.V."/>
            <person name="Okwuonu G."/>
            <person name="Santibanez J."/>
            <person name="Warren W.C."/>
            <person name="Mardis E.R."/>
            <person name="Weinstock G.M."/>
            <person name="Wilson R.K."/>
            <person name="Delehaunty K."/>
            <person name="Dooling D."/>
            <person name="Fronik C."/>
            <person name="Fulton L."/>
            <person name="Fulton B."/>
            <person name="Graves T."/>
            <person name="Minx P."/>
            <person name="Sodergren E."/>
            <person name="Birney E."/>
            <person name="Margulies E.H."/>
            <person name="Herrero J."/>
            <person name="Green E.D."/>
            <person name="Haussler D."/>
            <person name="Siepel A."/>
            <person name="Goldman N."/>
            <person name="Pollard K.S."/>
            <person name="Pedersen J.S."/>
            <person name="Lander E.S."/>
            <person name="Kellis M."/>
        </authorList>
    </citation>
    <scope>NUCLEOTIDE SEQUENCE [LARGE SCALE GENOMIC DNA]</scope>
    <source>
        <strain evidence="12">2N</strain>
    </source>
</reference>
<dbReference type="AlphaFoldDB" id="A0A286XEY0"/>
<dbReference type="InterPro" id="IPR000725">
    <property type="entry name" value="Olfact_rcpt"/>
</dbReference>
<dbReference type="SUPFAM" id="SSF81321">
    <property type="entry name" value="Family A G protein-coupled receptor-like"/>
    <property type="match status" value="1"/>
</dbReference>
<dbReference type="EMBL" id="AAKN02046604">
    <property type="status" value="NOT_ANNOTATED_CDS"/>
    <property type="molecule type" value="Genomic_DNA"/>
</dbReference>
<evidence type="ECO:0000256" key="3">
    <source>
        <dbReference type="ARBA" id="ARBA00022692"/>
    </source>
</evidence>
<keyword evidence="6" id="KW-0297">G-protein coupled receptor</keyword>
<dbReference type="Pfam" id="PF13853">
    <property type="entry name" value="7tm_4"/>
    <property type="match status" value="1"/>
</dbReference>
<evidence type="ECO:0000256" key="8">
    <source>
        <dbReference type="ARBA" id="ARBA00023170"/>
    </source>
</evidence>
<dbReference type="GO" id="GO:0004984">
    <property type="term" value="F:olfactory receptor activity"/>
    <property type="evidence" value="ECO:0007669"/>
    <property type="project" value="InterPro"/>
</dbReference>
<keyword evidence="12" id="KW-1185">Reference proteome</keyword>
<keyword evidence="8" id="KW-0675">Receptor</keyword>
<dbReference type="PANTHER" id="PTHR26450:SF70">
    <property type="entry name" value="OLFACTORY RECEPTOR MOR24-2"/>
    <property type="match status" value="1"/>
</dbReference>
<keyword evidence="4" id="KW-0552">Olfaction</keyword>
<dbReference type="GeneTree" id="ENSGT01150000286912"/>
<feature type="transmembrane region" description="Helical" evidence="10">
    <location>
        <begin position="163"/>
        <end position="182"/>
    </location>
</feature>
<reference evidence="11" key="3">
    <citation type="submission" date="2025-09" db="UniProtKB">
        <authorList>
            <consortium name="Ensembl"/>
        </authorList>
    </citation>
    <scope>IDENTIFICATION</scope>
    <source>
        <strain evidence="11">2N</strain>
    </source>
</reference>
<name>A0A286XEY0_CAVPO</name>
<dbReference type="Ensembl" id="ENSCPOT00000038010.1">
    <property type="protein sequence ID" value="ENSCPOP00000024021.1"/>
    <property type="gene ID" value="ENSCPOG00000035512.1"/>
</dbReference>
<feature type="transmembrane region" description="Helical" evidence="10">
    <location>
        <begin position="96"/>
        <end position="120"/>
    </location>
</feature>